<evidence type="ECO:0000256" key="2">
    <source>
        <dbReference type="ARBA" id="ARBA00022692"/>
    </source>
</evidence>
<dbReference type="AlphaFoldDB" id="A0A0G4FIW6"/>
<comment type="subcellular location">
    <subcellularLocation>
        <location evidence="1">Membrane</location>
        <topology evidence="1">Multi-pass membrane protein</topology>
    </subcellularLocation>
</comment>
<feature type="transmembrane region" description="Helical" evidence="6">
    <location>
        <begin position="325"/>
        <end position="345"/>
    </location>
</feature>
<dbReference type="GO" id="GO:0015165">
    <property type="term" value="F:pyrimidine nucleotide-sugar transmembrane transporter activity"/>
    <property type="evidence" value="ECO:0007669"/>
    <property type="project" value="InterPro"/>
</dbReference>
<sequence length="380" mass="41594">MAGRGQAENGKREKGGRSPRLAQPLLAGAHPLHNAHPSSNSVEAIASAQTARNLQQLPRSDRTQRRSLMHLLSAPSDADLYEFEMKEASGAMGDFQNDLEIEKGCVSPRGLNFNNALVKGTIFSPAAVADMEVFNPEALQRFQSLFGKLMQASLFFVCVLMGALTPNLSEWAKTDFVYAEEHPGEPTKLRRTFIDGVLIAMAAVLALVVMWGTTLWNDGLAGLRRCFVLKQMVSMGVPALVYGFGDVLNMAAFSFMDATSITVLKQTKIPLMALLCYIFLGRQLATVQWILLVMVVVELFVYVRVDRYIFDNPEGGGDDAGEPAWWTGFWLIVANIALVTPAAVVSDSLFKTTEDPFYIQLAQAKVSMFIAAMSSALITV</sequence>
<feature type="transmembrane region" description="Helical" evidence="6">
    <location>
        <begin position="287"/>
        <end position="305"/>
    </location>
</feature>
<keyword evidence="2 6" id="KW-0812">Transmembrane</keyword>
<dbReference type="InterPro" id="IPR007271">
    <property type="entry name" value="Nuc_sug_transpt"/>
</dbReference>
<dbReference type="EMBL" id="CDMZ01000390">
    <property type="protein sequence ID" value="CEM13237.1"/>
    <property type="molecule type" value="Genomic_DNA"/>
</dbReference>
<reference evidence="7" key="1">
    <citation type="submission" date="2014-11" db="EMBL/GenBank/DDBJ databases">
        <authorList>
            <person name="Otto D Thomas"/>
            <person name="Naeem Raeece"/>
        </authorList>
    </citation>
    <scope>NUCLEOTIDE SEQUENCE</scope>
</reference>
<dbReference type="GO" id="GO:0000139">
    <property type="term" value="C:Golgi membrane"/>
    <property type="evidence" value="ECO:0007669"/>
    <property type="project" value="InterPro"/>
</dbReference>
<feature type="transmembrane region" description="Helical" evidence="6">
    <location>
        <begin position="145"/>
        <end position="164"/>
    </location>
</feature>
<protein>
    <recommendedName>
        <fullName evidence="8">EamA domain-containing protein</fullName>
    </recommendedName>
</protein>
<evidence type="ECO:0000256" key="5">
    <source>
        <dbReference type="SAM" id="MobiDB-lite"/>
    </source>
</evidence>
<proteinExistence type="predicted"/>
<evidence type="ECO:0008006" key="8">
    <source>
        <dbReference type="Google" id="ProtNLM"/>
    </source>
</evidence>
<feature type="region of interest" description="Disordered" evidence="5">
    <location>
        <begin position="1"/>
        <end position="38"/>
    </location>
</feature>
<feature type="transmembrane region" description="Helical" evidence="6">
    <location>
        <begin position="193"/>
        <end position="216"/>
    </location>
</feature>
<feature type="transmembrane region" description="Helical" evidence="6">
    <location>
        <begin position="357"/>
        <end position="378"/>
    </location>
</feature>
<keyword evidence="4 6" id="KW-0472">Membrane</keyword>
<keyword evidence="3 6" id="KW-1133">Transmembrane helix</keyword>
<accession>A0A0G4FIW6</accession>
<feature type="non-terminal residue" evidence="7">
    <location>
        <position position="380"/>
    </location>
</feature>
<evidence type="ECO:0000256" key="6">
    <source>
        <dbReference type="SAM" id="Phobius"/>
    </source>
</evidence>
<gene>
    <name evidence="7" type="ORF">Cvel_17150</name>
</gene>
<evidence type="ECO:0000256" key="4">
    <source>
        <dbReference type="ARBA" id="ARBA00023136"/>
    </source>
</evidence>
<dbReference type="Pfam" id="PF04142">
    <property type="entry name" value="Nuc_sug_transp"/>
    <property type="match status" value="1"/>
</dbReference>
<evidence type="ECO:0000313" key="7">
    <source>
        <dbReference type="EMBL" id="CEM13237.1"/>
    </source>
</evidence>
<dbReference type="PANTHER" id="PTHR10231">
    <property type="entry name" value="NUCLEOTIDE-SUGAR TRANSMEMBRANE TRANSPORTER"/>
    <property type="match status" value="1"/>
</dbReference>
<evidence type="ECO:0000256" key="3">
    <source>
        <dbReference type="ARBA" id="ARBA00022989"/>
    </source>
</evidence>
<feature type="transmembrane region" description="Helical" evidence="6">
    <location>
        <begin position="237"/>
        <end position="256"/>
    </location>
</feature>
<evidence type="ECO:0000256" key="1">
    <source>
        <dbReference type="ARBA" id="ARBA00004141"/>
    </source>
</evidence>
<name>A0A0G4FIW6_9ALVE</name>
<organism evidence="7">
    <name type="scientific">Chromera velia CCMP2878</name>
    <dbReference type="NCBI Taxonomy" id="1169474"/>
    <lineage>
        <taxon>Eukaryota</taxon>
        <taxon>Sar</taxon>
        <taxon>Alveolata</taxon>
        <taxon>Colpodellida</taxon>
        <taxon>Chromeraceae</taxon>
        <taxon>Chromera</taxon>
    </lineage>
</organism>